<gene>
    <name evidence="5" type="ORF">PGUG_03437</name>
</gene>
<evidence type="ECO:0000256" key="2">
    <source>
        <dbReference type="SAM" id="MobiDB-lite"/>
    </source>
</evidence>
<dbReference type="GO" id="GO:0003877">
    <property type="term" value="F:ATP:ADP adenylyltransferase activity"/>
    <property type="evidence" value="ECO:0007669"/>
    <property type="project" value="InterPro"/>
</dbReference>
<reference evidence="5 6" key="1">
    <citation type="journal article" date="2009" name="Nature">
        <title>Evolution of pathogenicity and sexual reproduction in eight Candida genomes.</title>
        <authorList>
            <person name="Butler G."/>
            <person name="Rasmussen M.D."/>
            <person name="Lin M.F."/>
            <person name="Santos M.A."/>
            <person name="Sakthikumar S."/>
            <person name="Munro C.A."/>
            <person name="Rheinbay E."/>
            <person name="Grabherr M."/>
            <person name="Forche A."/>
            <person name="Reedy J.L."/>
            <person name="Agrafioti I."/>
            <person name="Arnaud M.B."/>
            <person name="Bates S."/>
            <person name="Brown A.J."/>
            <person name="Brunke S."/>
            <person name="Costanzo M.C."/>
            <person name="Fitzpatrick D.A."/>
            <person name="de Groot P.W."/>
            <person name="Harris D."/>
            <person name="Hoyer L.L."/>
            <person name="Hube B."/>
            <person name="Klis F.M."/>
            <person name="Kodira C."/>
            <person name="Lennard N."/>
            <person name="Logue M.E."/>
            <person name="Martin R."/>
            <person name="Neiman A.M."/>
            <person name="Nikolaou E."/>
            <person name="Quail M.A."/>
            <person name="Quinn J."/>
            <person name="Santos M.C."/>
            <person name="Schmitzberger F.F."/>
            <person name="Sherlock G."/>
            <person name="Shah P."/>
            <person name="Silverstein K.A."/>
            <person name="Skrzypek M.S."/>
            <person name="Soll D."/>
            <person name="Staggs R."/>
            <person name="Stansfield I."/>
            <person name="Stumpf M.P."/>
            <person name="Sudbery P.E."/>
            <person name="Srikantha T."/>
            <person name="Zeng Q."/>
            <person name="Berman J."/>
            <person name="Berriman M."/>
            <person name="Heitman J."/>
            <person name="Gow N.A."/>
            <person name="Lorenz M.C."/>
            <person name="Birren B.W."/>
            <person name="Kellis M."/>
            <person name="Cuomo C.A."/>
        </authorList>
    </citation>
    <scope>NUCLEOTIDE SEQUENCE [LARGE SCALE GENOMIC DNA]</scope>
    <source>
        <strain evidence="6">ATCC 6260 / CBS 566 / DSM 6381 / JCM 1539 / NBRC 10279 / NRRL Y-324</strain>
    </source>
</reference>
<dbReference type="Pfam" id="PF09830">
    <property type="entry name" value="ATP_transf"/>
    <property type="match status" value="1"/>
</dbReference>
<evidence type="ECO:0000259" key="4">
    <source>
        <dbReference type="Pfam" id="PF19327"/>
    </source>
</evidence>
<dbReference type="OMA" id="FARDPPD"/>
<dbReference type="Pfam" id="PF19327">
    <property type="entry name" value="Ap4A_phos_N"/>
    <property type="match status" value="1"/>
</dbReference>
<keyword evidence="6" id="KW-1185">Reference proteome</keyword>
<feature type="domain" description="ATP adenylyltransferase C-terminal" evidence="3">
    <location>
        <begin position="197"/>
        <end position="302"/>
    </location>
</feature>
<dbReference type="SUPFAM" id="SSF54197">
    <property type="entry name" value="HIT-like"/>
    <property type="match status" value="1"/>
</dbReference>
<dbReference type="VEuPathDB" id="FungiDB:PGUG_03437"/>
<sequence length="314" mass="35487">MDYNLDEKFLQDLTSTFDAAVASKAVVYNGSGTSKVVQREMNGTTVNFQITELTNLTHRPDNMSGKPSNNPFENPEPELTVRPTYGEQGEFRVVLNKFPVIPHHFLLITKKYESQNSPLSPIQLFDTIRILIHLKKSSTKNWFAFYNCGPESGASQPHKHIQFLTLPENFISYPEKMISTAAPFVPDSQNEPLQDANLPFAHFVAKFPSIEKLDKETVSMYFASLLQAVLNVQNRNDSNHISYNVVLTTEYIMLVPRSHAKYESLGVNSCGALGLFLCKNSQLVDMIEKVTPEKILLECGYPNSADLKFTEYDY</sequence>
<dbReference type="GeneID" id="5126020"/>
<dbReference type="Proteomes" id="UP000001997">
    <property type="component" value="Unassembled WGS sequence"/>
</dbReference>
<dbReference type="Gene3D" id="3.30.428.70">
    <property type="match status" value="1"/>
</dbReference>
<feature type="domain" description="Ap4A phosphorylase 1/2 N-terminal" evidence="4">
    <location>
        <begin position="39"/>
        <end position="167"/>
    </location>
</feature>
<dbReference type="PANTHER" id="PTHR38420">
    <property type="entry name" value="AP-4-A PHOSPHORYLASE II"/>
    <property type="match status" value="1"/>
</dbReference>
<organism evidence="5 6">
    <name type="scientific">Meyerozyma guilliermondii (strain ATCC 6260 / CBS 566 / DSM 6381 / JCM 1539 / NBRC 10279 / NRRL Y-324)</name>
    <name type="common">Yeast</name>
    <name type="synonym">Candida guilliermondii</name>
    <dbReference type="NCBI Taxonomy" id="294746"/>
    <lineage>
        <taxon>Eukaryota</taxon>
        <taxon>Fungi</taxon>
        <taxon>Dikarya</taxon>
        <taxon>Ascomycota</taxon>
        <taxon>Saccharomycotina</taxon>
        <taxon>Pichiomycetes</taxon>
        <taxon>Debaryomycetaceae</taxon>
        <taxon>Meyerozyma</taxon>
    </lineage>
</organism>
<dbReference type="InterPro" id="IPR045759">
    <property type="entry name" value="Ap4A_phos1/2_N"/>
</dbReference>
<accession>A5DJI6</accession>
<evidence type="ECO:0000256" key="1">
    <source>
        <dbReference type="PIRSR" id="PIRSR000846-1"/>
    </source>
</evidence>
<dbReference type="KEGG" id="pgu:PGUG_03437"/>
<dbReference type="EMBL" id="CH408158">
    <property type="protein sequence ID" value="EDK39339.1"/>
    <property type="molecule type" value="Genomic_DNA"/>
</dbReference>
<dbReference type="eggNOG" id="ENOG502QRAQ">
    <property type="taxonomic scope" value="Eukaryota"/>
</dbReference>
<dbReference type="PANTHER" id="PTHR38420:SF1">
    <property type="entry name" value="PUTATIVE (AFU_ORTHOLOGUE AFUA_5G14690)-RELATED"/>
    <property type="match status" value="1"/>
</dbReference>
<feature type="region of interest" description="Disordered" evidence="2">
    <location>
        <begin position="57"/>
        <end position="77"/>
    </location>
</feature>
<dbReference type="InParanoid" id="A5DJI6"/>
<dbReference type="HOGENOM" id="CLU_049915_1_0_1"/>
<dbReference type="RefSeq" id="XP_001484056.1">
    <property type="nucleotide sequence ID" value="XM_001484006.1"/>
</dbReference>
<dbReference type="OrthoDB" id="10267950at2759"/>
<dbReference type="GO" id="GO:0009117">
    <property type="term" value="P:nucleotide metabolic process"/>
    <property type="evidence" value="ECO:0007669"/>
    <property type="project" value="InterPro"/>
</dbReference>
<evidence type="ECO:0000313" key="5">
    <source>
        <dbReference type="EMBL" id="EDK39339.1"/>
    </source>
</evidence>
<dbReference type="InterPro" id="IPR043171">
    <property type="entry name" value="Ap4A_phos1/2-like"/>
</dbReference>
<dbReference type="FunCoup" id="A5DJI6">
    <property type="interactions" value="216"/>
</dbReference>
<dbReference type="PIRSF" id="PIRSF000846">
    <property type="entry name" value="ATP_adenylyltr"/>
    <property type="match status" value="1"/>
</dbReference>
<protein>
    <submittedName>
        <fullName evidence="5">Uncharacterized protein</fullName>
    </submittedName>
</protein>
<dbReference type="GO" id="GO:0005524">
    <property type="term" value="F:ATP binding"/>
    <property type="evidence" value="ECO:0007669"/>
    <property type="project" value="InterPro"/>
</dbReference>
<dbReference type="InterPro" id="IPR019200">
    <property type="entry name" value="ATP_adenylylTrfase_C"/>
</dbReference>
<feature type="active site" description="Nucleophile" evidence="1">
    <location>
        <position position="160"/>
    </location>
</feature>
<evidence type="ECO:0000259" key="3">
    <source>
        <dbReference type="Pfam" id="PF09830"/>
    </source>
</evidence>
<dbReference type="STRING" id="294746.A5DJI6"/>
<proteinExistence type="predicted"/>
<evidence type="ECO:0000313" key="6">
    <source>
        <dbReference type="Proteomes" id="UP000001997"/>
    </source>
</evidence>
<dbReference type="InterPro" id="IPR036265">
    <property type="entry name" value="HIT-like_sf"/>
</dbReference>
<name>A5DJI6_PICGU</name>
<dbReference type="InterPro" id="IPR009163">
    <property type="entry name" value="Ap4A_phos1/2"/>
</dbReference>
<dbReference type="AlphaFoldDB" id="A5DJI6"/>